<sequence>TAAWEASHPSDGRDCPAPDASIKGSSPQYTGMEARKLDNIGSEGVLRISGEPFSICKEYQEVQVKVWRSEVYVRSGRVMIRAHQIQQCAQSRRGSTGQATMNIRVRISTFKAKQQSSTCTRIN</sequence>
<reference evidence="2" key="1">
    <citation type="submission" date="2025-08" db="UniProtKB">
        <authorList>
            <consortium name="Ensembl"/>
        </authorList>
    </citation>
    <scope>IDENTIFICATION</scope>
</reference>
<dbReference type="Ensembl" id="ENSLLET00000024770.1">
    <property type="protein sequence ID" value="ENSLLEP00000023857.1"/>
    <property type="gene ID" value="ENSLLEG00000015152.1"/>
</dbReference>
<name>A0A8C5W8A7_9ANUR</name>
<evidence type="ECO:0000313" key="2">
    <source>
        <dbReference type="Ensembl" id="ENSLLEP00000023857.1"/>
    </source>
</evidence>
<evidence type="ECO:0000256" key="1">
    <source>
        <dbReference type="SAM" id="MobiDB-lite"/>
    </source>
</evidence>
<dbReference type="Proteomes" id="UP000694569">
    <property type="component" value="Unplaced"/>
</dbReference>
<feature type="region of interest" description="Disordered" evidence="1">
    <location>
        <begin position="1"/>
        <end position="29"/>
    </location>
</feature>
<organism evidence="2 3">
    <name type="scientific">Leptobrachium leishanense</name>
    <name type="common">Leishan spiny toad</name>
    <dbReference type="NCBI Taxonomy" id="445787"/>
    <lineage>
        <taxon>Eukaryota</taxon>
        <taxon>Metazoa</taxon>
        <taxon>Chordata</taxon>
        <taxon>Craniata</taxon>
        <taxon>Vertebrata</taxon>
        <taxon>Euteleostomi</taxon>
        <taxon>Amphibia</taxon>
        <taxon>Batrachia</taxon>
        <taxon>Anura</taxon>
        <taxon>Pelobatoidea</taxon>
        <taxon>Megophryidae</taxon>
        <taxon>Leptobrachium</taxon>
    </lineage>
</organism>
<proteinExistence type="predicted"/>
<dbReference type="AlphaFoldDB" id="A0A8C5W8A7"/>
<accession>A0A8C5W8A7</accession>
<protein>
    <submittedName>
        <fullName evidence="2">Uncharacterized protein</fullName>
    </submittedName>
</protein>
<reference evidence="2" key="2">
    <citation type="submission" date="2025-09" db="UniProtKB">
        <authorList>
            <consortium name="Ensembl"/>
        </authorList>
    </citation>
    <scope>IDENTIFICATION</scope>
</reference>
<keyword evidence="3" id="KW-1185">Reference proteome</keyword>
<evidence type="ECO:0000313" key="3">
    <source>
        <dbReference type="Proteomes" id="UP000694569"/>
    </source>
</evidence>